<evidence type="ECO:0000259" key="11">
    <source>
        <dbReference type="SMART" id="SM00891"/>
    </source>
</evidence>
<accession>A0A8H3TUN9</accession>
<evidence type="ECO:0000256" key="3">
    <source>
        <dbReference type="ARBA" id="ARBA00022722"/>
    </source>
</evidence>
<keyword evidence="8" id="KW-0234">DNA repair</keyword>
<keyword evidence="3" id="KW-0540">Nuclease</keyword>
<dbReference type="InterPro" id="IPR047520">
    <property type="entry name" value="XPF_nuclease"/>
</dbReference>
<gene>
    <name evidence="12" type="ORF">NliqN6_3835</name>
</gene>
<organism evidence="12 13">
    <name type="scientific">Naganishia liquefaciens</name>
    <dbReference type="NCBI Taxonomy" id="104408"/>
    <lineage>
        <taxon>Eukaryota</taxon>
        <taxon>Fungi</taxon>
        <taxon>Dikarya</taxon>
        <taxon>Basidiomycota</taxon>
        <taxon>Agaricomycotina</taxon>
        <taxon>Tremellomycetes</taxon>
        <taxon>Filobasidiales</taxon>
        <taxon>Filobasidiaceae</taxon>
        <taxon>Naganishia</taxon>
    </lineage>
</organism>
<proteinExistence type="inferred from homology"/>
<dbReference type="AlphaFoldDB" id="A0A8H3TUN9"/>
<name>A0A8H3TUN9_9TREE</name>
<dbReference type="GO" id="GO:0000110">
    <property type="term" value="C:nucleotide-excision repair factor 1 complex"/>
    <property type="evidence" value="ECO:0007669"/>
    <property type="project" value="TreeGrafter"/>
</dbReference>
<comment type="caution">
    <text evidence="12">The sequence shown here is derived from an EMBL/GenBank/DDBJ whole genome shotgun (WGS) entry which is preliminary data.</text>
</comment>
<protein>
    <recommendedName>
        <fullName evidence="11">ERCC4 domain-containing protein</fullName>
    </recommendedName>
</protein>
<keyword evidence="9" id="KW-0539">Nucleus</keyword>
<dbReference type="GO" id="GO:1901255">
    <property type="term" value="P:nucleotide-excision repair involved in interstrand cross-link repair"/>
    <property type="evidence" value="ECO:0007669"/>
    <property type="project" value="TreeGrafter"/>
</dbReference>
<sequence>MEDDTASQFGGEQTTVTGLIRARKHNPLLKFHKSIIRDIAGPEEDDLLVLAKGLGMRRIICNLMKLYDGERNLVLLVNATPNDETGLGEELSTMGVRKPGLRIVGHEMPSKVRKSLYESGGLISVTSRILVVDMLTKNIPTNLITGMVVLHAERVTANSIETFIIRLYRQENLNGFLKAFSDEPESFTFGIAPLQNTMKNLCLRKVHLWPRFHEKVHESLGQRRADVIELYQPLSPLMTSIQSAIIECMEATLGELRRSNTTLDIDDFTVENALFRNFDRIVRSQLDPVWHRVGPRTRKLVGDLQELRRLLTYLLSYDSVTYNSYLETLIASNSTAQGAAKQNQSPWLYLDAANTLFQSAKKRAYTISTDKSQGVNVTDPAEENEEDWEALREAERDANGYPITHKKQRKWPEGVQPVLEELPKWKLLAEVLEEIETEIAYGPVVDLTSTASNAVLVLCNSDRTCSQLREYLSTMRPFTPGQDNEKEGAGRTMMERLLRTYFYWKNGLRDISQTFKKGSASKDDEMNAINEQTFDTSNNRNGQSSSKRGGAPPNKRRRTRAGSTSASTQRSQRREDSSIAGQEDLENEGIEILDYTRSLEVGTNDFSGGSRPRMDGHGLSLDSGQTLLAPSAQETLTDAFDDEGYDEFYGLIEPEEVVIVRPYGGDDDELVLAELRPRFVVMYDPDPAFVRRIEVYKSSNPGLAVRVYFMMYSDSVEEQRYLSGLRREKNAFERLIREKSNMIIPITGHPRAPHHIESRARSMTNFSSRNAGGSTSVEPARVIVDMREFRSTLPSLLHAADMLIIPATLTVGDYIITPTMCVERKSVPDLIQSFNSGRLFTQCEQMSIYYAQPILLIEFEENKSFQLQTIVEQRGITKDKKTAAPTPTGIDATTVQSKIVLLTLSFPRLRIIWSSSTQATVDIIADLKINHPEPDLLKAITIGGDEEGEVGAGAASGESSGLYNTASQEMLRAMPGISSRNWKLVMSRVDSIRDLCDVESEDAMKEIIGGQEQGKACWTFINKDAR</sequence>
<dbReference type="CDD" id="cd20078">
    <property type="entry name" value="XPF_nuclease_XPF_euk"/>
    <property type="match status" value="1"/>
</dbReference>
<keyword evidence="7" id="KW-0238">DNA-binding</keyword>
<evidence type="ECO:0000256" key="5">
    <source>
        <dbReference type="ARBA" id="ARBA00022763"/>
    </source>
</evidence>
<dbReference type="GO" id="GO:0003697">
    <property type="term" value="F:single-stranded DNA binding"/>
    <property type="evidence" value="ECO:0007669"/>
    <property type="project" value="InterPro"/>
</dbReference>
<dbReference type="EMBL" id="BLZA01000021">
    <property type="protein sequence ID" value="GHJ87433.1"/>
    <property type="molecule type" value="Genomic_DNA"/>
</dbReference>
<dbReference type="GO" id="GO:0003684">
    <property type="term" value="F:damaged DNA binding"/>
    <property type="evidence" value="ECO:0007669"/>
    <property type="project" value="TreeGrafter"/>
</dbReference>
<dbReference type="OrthoDB" id="361020at2759"/>
<feature type="compositionally biased region" description="Low complexity" evidence="10">
    <location>
        <begin position="561"/>
        <end position="570"/>
    </location>
</feature>
<dbReference type="GO" id="GO:0000014">
    <property type="term" value="F:single-stranded DNA endodeoxyribonuclease activity"/>
    <property type="evidence" value="ECO:0007669"/>
    <property type="project" value="TreeGrafter"/>
</dbReference>
<dbReference type="PANTHER" id="PTHR10150:SF0">
    <property type="entry name" value="DNA REPAIR ENDONUCLEASE XPF"/>
    <property type="match status" value="1"/>
</dbReference>
<evidence type="ECO:0000256" key="10">
    <source>
        <dbReference type="SAM" id="MobiDB-lite"/>
    </source>
</evidence>
<evidence type="ECO:0000256" key="1">
    <source>
        <dbReference type="ARBA" id="ARBA00004123"/>
    </source>
</evidence>
<feature type="region of interest" description="Disordered" evidence="10">
    <location>
        <begin position="532"/>
        <end position="587"/>
    </location>
</feature>
<dbReference type="SUPFAM" id="SSF47781">
    <property type="entry name" value="RuvA domain 2-like"/>
    <property type="match status" value="1"/>
</dbReference>
<dbReference type="Gene3D" id="3.40.50.10130">
    <property type="match status" value="1"/>
</dbReference>
<dbReference type="SMART" id="SM00891">
    <property type="entry name" value="ERCC4"/>
    <property type="match status" value="1"/>
</dbReference>
<feature type="domain" description="ERCC4" evidence="11">
    <location>
        <begin position="781"/>
        <end position="861"/>
    </location>
</feature>
<dbReference type="Proteomes" id="UP000620104">
    <property type="component" value="Unassembled WGS sequence"/>
</dbReference>
<dbReference type="FunFam" id="3.40.50.10130:FF:000002">
    <property type="entry name" value="DNA repair endonuclease XPF"/>
    <property type="match status" value="1"/>
</dbReference>
<keyword evidence="6" id="KW-0378">Hydrolase</keyword>
<dbReference type="InterPro" id="IPR010994">
    <property type="entry name" value="RuvA_2-like"/>
</dbReference>
<keyword evidence="13" id="KW-1185">Reference proteome</keyword>
<dbReference type="GO" id="GO:0000724">
    <property type="term" value="P:double-strand break repair via homologous recombination"/>
    <property type="evidence" value="ECO:0007669"/>
    <property type="project" value="TreeGrafter"/>
</dbReference>
<dbReference type="InterPro" id="IPR011335">
    <property type="entry name" value="Restrct_endonuc-II-like"/>
</dbReference>
<evidence type="ECO:0000256" key="8">
    <source>
        <dbReference type="ARBA" id="ARBA00023204"/>
    </source>
</evidence>
<dbReference type="InterPro" id="IPR006166">
    <property type="entry name" value="ERCC4_domain"/>
</dbReference>
<feature type="compositionally biased region" description="Polar residues" evidence="10">
    <location>
        <begin position="532"/>
        <end position="547"/>
    </location>
</feature>
<reference evidence="12" key="1">
    <citation type="submission" date="2020-07" db="EMBL/GenBank/DDBJ databases">
        <title>Draft Genome Sequence of a Deep-Sea Yeast, Naganishia (Cryptococcus) liquefaciens strain N6.</title>
        <authorList>
            <person name="Han Y.W."/>
            <person name="Kajitani R."/>
            <person name="Morimoto H."/>
            <person name="Parhat M."/>
            <person name="Tsubouchi H."/>
            <person name="Bakenova O."/>
            <person name="Ogata M."/>
            <person name="Argunhan B."/>
            <person name="Aoki R."/>
            <person name="Kajiwara S."/>
            <person name="Itoh T."/>
            <person name="Iwasaki H."/>
        </authorList>
    </citation>
    <scope>NUCLEOTIDE SEQUENCE</scope>
    <source>
        <strain evidence="12">N6</strain>
    </source>
</reference>
<dbReference type="PANTHER" id="PTHR10150">
    <property type="entry name" value="DNA REPAIR ENDONUCLEASE XPF"/>
    <property type="match status" value="1"/>
</dbReference>
<evidence type="ECO:0000313" key="12">
    <source>
        <dbReference type="EMBL" id="GHJ87433.1"/>
    </source>
</evidence>
<dbReference type="GO" id="GO:0000712">
    <property type="term" value="P:resolution of meiotic recombination intermediates"/>
    <property type="evidence" value="ECO:0007669"/>
    <property type="project" value="TreeGrafter"/>
</dbReference>
<dbReference type="NCBIfam" id="TIGR00596">
    <property type="entry name" value="rad1"/>
    <property type="match status" value="1"/>
</dbReference>
<comment type="similarity">
    <text evidence="2">Belongs to the XPF family.</text>
</comment>
<dbReference type="InterPro" id="IPR006167">
    <property type="entry name" value="XPF"/>
</dbReference>
<dbReference type="SUPFAM" id="SSF52980">
    <property type="entry name" value="Restriction endonuclease-like"/>
    <property type="match status" value="1"/>
</dbReference>
<comment type="subcellular location">
    <subcellularLocation>
        <location evidence="1">Nucleus</location>
    </subcellularLocation>
</comment>
<evidence type="ECO:0000256" key="2">
    <source>
        <dbReference type="ARBA" id="ARBA00010015"/>
    </source>
</evidence>
<dbReference type="Gene3D" id="1.10.150.20">
    <property type="entry name" value="5' to 3' exonuclease, C-terminal subdomain"/>
    <property type="match status" value="1"/>
</dbReference>
<evidence type="ECO:0000256" key="9">
    <source>
        <dbReference type="ARBA" id="ARBA00023242"/>
    </source>
</evidence>
<evidence type="ECO:0000256" key="7">
    <source>
        <dbReference type="ARBA" id="ARBA00023125"/>
    </source>
</evidence>
<keyword evidence="4" id="KW-0255">Endonuclease</keyword>
<keyword evidence="5" id="KW-0227">DNA damage</keyword>
<evidence type="ECO:0000256" key="4">
    <source>
        <dbReference type="ARBA" id="ARBA00022759"/>
    </source>
</evidence>
<dbReference type="Pfam" id="PF02732">
    <property type="entry name" value="ERCC4"/>
    <property type="match status" value="1"/>
</dbReference>
<evidence type="ECO:0000256" key="6">
    <source>
        <dbReference type="ARBA" id="ARBA00022801"/>
    </source>
</evidence>
<evidence type="ECO:0000313" key="13">
    <source>
        <dbReference type="Proteomes" id="UP000620104"/>
    </source>
</evidence>